<feature type="active site" evidence="8">
    <location>
        <position position="175"/>
    </location>
</feature>
<dbReference type="PIRSF" id="PIRSF022950">
    <property type="entry name" value="PPase_methylesterase_euk"/>
    <property type="match status" value="1"/>
</dbReference>
<evidence type="ECO:0000256" key="6">
    <source>
        <dbReference type="ARBA" id="ARBA00049203"/>
    </source>
</evidence>
<feature type="region of interest" description="Disordered" evidence="9">
    <location>
        <begin position="11"/>
        <end position="36"/>
    </location>
</feature>
<evidence type="ECO:0000313" key="11">
    <source>
        <dbReference type="Ensembl" id="ENSCSAVP00000019384.1"/>
    </source>
</evidence>
<dbReference type="PRINTS" id="PR00412">
    <property type="entry name" value="EPOXHYDRLASE"/>
</dbReference>
<evidence type="ECO:0000256" key="9">
    <source>
        <dbReference type="SAM" id="MobiDB-lite"/>
    </source>
</evidence>
<dbReference type="Pfam" id="PF12697">
    <property type="entry name" value="Abhydrolase_6"/>
    <property type="match status" value="1"/>
</dbReference>
<sequence>MSSLRQNLLKQGLPPLPEPGSHPTTRSTSSGASYGRKRDYSVLPWKNYFEQVQDVNTGGSTFRVYMRGNTGTKIVFLHGGGFSGLSWAVLSKCLTDIIDCQCIAPDLRGHGSSNTDDDSNLSAQQLASDVCDIIEELNADGSPIVLIGHSMGGAIAVHTSLQNRIHSLVALIVIDVVEGTAMASLNTMHRVLQDRPTSFASYERANEWCVKSGYVRNLESARVSMVGQLKKAENPTSTPHQSISTVNEDDAQITVRNSTSCLVWRTNLQASSQFWEGWFKGLSANFLSVSAPKMLMLAGVDRLDRELTIGQMQGKFQMQVLPKSGHAVHEDCPQKVAEAISNFLKRHRLANSVS</sequence>
<dbReference type="InterPro" id="IPR000639">
    <property type="entry name" value="Epox_hydrolase-like"/>
</dbReference>
<dbReference type="InterPro" id="IPR016812">
    <property type="entry name" value="PPase_methylesterase_euk"/>
</dbReference>
<dbReference type="PANTHER" id="PTHR14189">
    <property type="entry name" value="PROTEIN PHOSPHATASE METHYLESTERASE-1 RELATED"/>
    <property type="match status" value="1"/>
</dbReference>
<dbReference type="OMA" id="QGKFQTC"/>
<dbReference type="InParanoid" id="H2ZP68"/>
<proteinExistence type="inferred from homology"/>
<dbReference type="FunCoup" id="H2ZP68">
    <property type="interactions" value="750"/>
</dbReference>
<name>H2ZP68_CIOSA</name>
<evidence type="ECO:0000259" key="10">
    <source>
        <dbReference type="Pfam" id="PF12697"/>
    </source>
</evidence>
<comment type="subunit">
    <text evidence="2">Binds PPP2CA and PPP2CB.</text>
</comment>
<keyword evidence="4 7" id="KW-0378">Hydrolase</keyword>
<comment type="catalytic activity">
    <reaction evidence="6">
        <text>[phosphatase 2A protein]-C-terminal L-leucine methyl ester + H2O = [phosphatase 2A protein]-C-terminal L-leucine + methanol + H(+)</text>
        <dbReference type="Rhea" id="RHEA:48548"/>
        <dbReference type="Rhea" id="RHEA-COMP:12134"/>
        <dbReference type="Rhea" id="RHEA-COMP:12135"/>
        <dbReference type="ChEBI" id="CHEBI:15377"/>
        <dbReference type="ChEBI" id="CHEBI:15378"/>
        <dbReference type="ChEBI" id="CHEBI:17790"/>
        <dbReference type="ChEBI" id="CHEBI:90516"/>
        <dbReference type="ChEBI" id="CHEBI:90517"/>
        <dbReference type="EC" id="3.1.1.89"/>
    </reaction>
</comment>
<dbReference type="PRINTS" id="PR00111">
    <property type="entry name" value="ABHYDROLASE"/>
</dbReference>
<keyword evidence="12" id="KW-1185">Reference proteome</keyword>
<dbReference type="eggNOG" id="KOG2564">
    <property type="taxonomic scope" value="Eukaryota"/>
</dbReference>
<reference evidence="11" key="3">
    <citation type="submission" date="2025-09" db="UniProtKB">
        <authorList>
            <consortium name="Ensembl"/>
        </authorList>
    </citation>
    <scope>IDENTIFICATION</scope>
</reference>
<protein>
    <recommendedName>
        <fullName evidence="7">Protein phosphatase methylesterase 1</fullName>
        <shortName evidence="7">PME-1</shortName>
        <ecNumber evidence="7">3.1.1.-</ecNumber>
    </recommendedName>
</protein>
<dbReference type="Proteomes" id="UP000007875">
    <property type="component" value="Unassembled WGS sequence"/>
</dbReference>
<evidence type="ECO:0000256" key="8">
    <source>
        <dbReference type="PIRSR" id="PIRSR022950-1"/>
    </source>
</evidence>
<evidence type="ECO:0000256" key="4">
    <source>
        <dbReference type="ARBA" id="ARBA00022801"/>
    </source>
</evidence>
<dbReference type="GeneTree" id="ENSGT00390000004396"/>
<dbReference type="GO" id="GO:0051723">
    <property type="term" value="F:protein methylesterase activity"/>
    <property type="evidence" value="ECO:0007669"/>
    <property type="project" value="UniProtKB-EC"/>
</dbReference>
<feature type="domain" description="AB hydrolase-1" evidence="10">
    <location>
        <begin position="74"/>
        <end position="339"/>
    </location>
</feature>
<feature type="active site" evidence="8">
    <location>
        <position position="150"/>
    </location>
</feature>
<organism evidence="11 12">
    <name type="scientific">Ciona savignyi</name>
    <name type="common">Pacific transparent sea squirt</name>
    <dbReference type="NCBI Taxonomy" id="51511"/>
    <lineage>
        <taxon>Eukaryota</taxon>
        <taxon>Metazoa</taxon>
        <taxon>Chordata</taxon>
        <taxon>Tunicata</taxon>
        <taxon>Ascidiacea</taxon>
        <taxon>Phlebobranchia</taxon>
        <taxon>Cionidae</taxon>
        <taxon>Ciona</taxon>
    </lineage>
</organism>
<dbReference type="InterPro" id="IPR029058">
    <property type="entry name" value="AB_hydrolase_fold"/>
</dbReference>
<dbReference type="SUPFAM" id="SSF53474">
    <property type="entry name" value="alpha/beta-Hydrolases"/>
    <property type="match status" value="1"/>
</dbReference>
<dbReference type="Gene3D" id="3.40.50.1820">
    <property type="entry name" value="alpha/beta hydrolase"/>
    <property type="match status" value="1"/>
</dbReference>
<feature type="active site" evidence="8">
    <location>
        <position position="326"/>
    </location>
</feature>
<evidence type="ECO:0000313" key="12">
    <source>
        <dbReference type="Proteomes" id="UP000007875"/>
    </source>
</evidence>
<comment type="similarity">
    <text evidence="1 7">Belongs to the AB hydrolase superfamily.</text>
</comment>
<evidence type="ECO:0000256" key="5">
    <source>
        <dbReference type="ARBA" id="ARBA00024698"/>
    </source>
</evidence>
<evidence type="ECO:0000256" key="3">
    <source>
        <dbReference type="ARBA" id="ARBA00022487"/>
    </source>
</evidence>
<dbReference type="HOGENOM" id="CLU_024818_0_1_1"/>
<comment type="function">
    <text evidence="5">Demethylates proteins that have been reversibly carboxymethylated. Demethylates PPP2CB (in vitro) and PPP2CA. Binding to PPP2CA displaces the manganese ion and inactivates the enzyme.</text>
</comment>
<dbReference type="AlphaFoldDB" id="H2ZP68"/>
<dbReference type="STRING" id="51511.ENSCSAVP00000019384"/>
<evidence type="ECO:0000256" key="1">
    <source>
        <dbReference type="ARBA" id="ARBA00008645"/>
    </source>
</evidence>
<keyword evidence="3 7" id="KW-0719">Serine esterase</keyword>
<evidence type="ECO:0000256" key="2">
    <source>
        <dbReference type="ARBA" id="ARBA00011604"/>
    </source>
</evidence>
<dbReference type="InterPro" id="IPR000073">
    <property type="entry name" value="AB_hydrolase_1"/>
</dbReference>
<accession>H2ZP68</accession>
<evidence type="ECO:0000256" key="7">
    <source>
        <dbReference type="PIRNR" id="PIRNR022950"/>
    </source>
</evidence>
<dbReference type="EC" id="3.1.1.-" evidence="7"/>
<reference evidence="11" key="2">
    <citation type="submission" date="2025-08" db="UniProtKB">
        <authorList>
            <consortium name="Ensembl"/>
        </authorList>
    </citation>
    <scope>IDENTIFICATION</scope>
</reference>
<dbReference type="PANTHER" id="PTHR14189:SF0">
    <property type="entry name" value="PROTEIN PHOSPHATASE METHYLESTERASE 1"/>
    <property type="match status" value="1"/>
</dbReference>
<dbReference type="Ensembl" id="ENSCSAVT00000019594.1">
    <property type="protein sequence ID" value="ENSCSAVP00000019384.1"/>
    <property type="gene ID" value="ENSCSAVG00000011370.1"/>
</dbReference>
<reference evidence="12" key="1">
    <citation type="submission" date="2003-08" db="EMBL/GenBank/DDBJ databases">
        <authorList>
            <person name="Birren B."/>
            <person name="Nusbaum C."/>
            <person name="Abebe A."/>
            <person name="Abouelleil A."/>
            <person name="Adekoya E."/>
            <person name="Ait-zahra M."/>
            <person name="Allen N."/>
            <person name="Allen T."/>
            <person name="An P."/>
            <person name="Anderson M."/>
            <person name="Anderson S."/>
            <person name="Arachchi H."/>
            <person name="Armbruster J."/>
            <person name="Bachantsang P."/>
            <person name="Baldwin J."/>
            <person name="Barry A."/>
            <person name="Bayul T."/>
            <person name="Blitshsteyn B."/>
            <person name="Bloom T."/>
            <person name="Blye J."/>
            <person name="Boguslavskiy L."/>
            <person name="Borowsky M."/>
            <person name="Boukhgalter B."/>
            <person name="Brunache A."/>
            <person name="Butler J."/>
            <person name="Calixte N."/>
            <person name="Calvo S."/>
            <person name="Camarata J."/>
            <person name="Campo K."/>
            <person name="Chang J."/>
            <person name="Cheshatsang Y."/>
            <person name="Citroen M."/>
            <person name="Collymore A."/>
            <person name="Considine T."/>
            <person name="Cook A."/>
            <person name="Cooke P."/>
            <person name="Corum B."/>
            <person name="Cuomo C."/>
            <person name="David R."/>
            <person name="Dawoe T."/>
            <person name="Degray S."/>
            <person name="Dodge S."/>
            <person name="Dooley K."/>
            <person name="Dorje P."/>
            <person name="Dorjee K."/>
            <person name="Dorris L."/>
            <person name="Duffey N."/>
            <person name="Dupes A."/>
            <person name="Elkins T."/>
            <person name="Engels R."/>
            <person name="Erickson J."/>
            <person name="Farina A."/>
            <person name="Faro S."/>
            <person name="Ferreira P."/>
            <person name="Fischer H."/>
            <person name="Fitzgerald M."/>
            <person name="Foley K."/>
            <person name="Gage D."/>
            <person name="Galagan J."/>
            <person name="Gearin G."/>
            <person name="Gnerre S."/>
            <person name="Gnirke A."/>
            <person name="Goyette A."/>
            <person name="Graham J."/>
            <person name="Grandbois E."/>
            <person name="Gyaltsen K."/>
            <person name="Hafez N."/>
            <person name="Hagopian D."/>
            <person name="Hagos B."/>
            <person name="Hall J."/>
            <person name="Hatcher B."/>
            <person name="Heller A."/>
            <person name="Higgins H."/>
            <person name="Honan T."/>
            <person name="Horn A."/>
            <person name="Houde N."/>
            <person name="Hughes L."/>
            <person name="Hulme W."/>
            <person name="Husby E."/>
            <person name="Iliev I."/>
            <person name="Jaffe D."/>
            <person name="Jones C."/>
            <person name="Kamal M."/>
            <person name="Kamat A."/>
            <person name="Kamvysselis M."/>
            <person name="Karlsson E."/>
            <person name="Kells C."/>
            <person name="Kieu A."/>
            <person name="Kisner P."/>
            <person name="Kodira C."/>
            <person name="Kulbokas E."/>
            <person name="Labutti K."/>
            <person name="Lama D."/>
            <person name="Landers T."/>
            <person name="Leger J."/>
            <person name="Levine S."/>
            <person name="Lewis D."/>
            <person name="Lewis T."/>
            <person name="Lindblad-toh K."/>
            <person name="Liu X."/>
            <person name="Lokyitsang T."/>
            <person name="Lokyitsang Y."/>
            <person name="Lucien O."/>
            <person name="Lui A."/>
            <person name="Ma L.J."/>
            <person name="Mabbitt R."/>
            <person name="Macdonald J."/>
            <person name="Maclean C."/>
            <person name="Major J."/>
            <person name="Manning J."/>
            <person name="Marabella R."/>
            <person name="Maru K."/>
            <person name="Matthews C."/>
            <person name="Mauceli E."/>
            <person name="Mccarthy M."/>
            <person name="Mcdonough S."/>
            <person name="Mcghee T."/>
            <person name="Meldrim J."/>
            <person name="Meneus L."/>
            <person name="Mesirov J."/>
            <person name="Mihalev A."/>
            <person name="Mihova T."/>
            <person name="Mikkelsen T."/>
            <person name="Mlenga V."/>
            <person name="Moru K."/>
            <person name="Mozes J."/>
            <person name="Mulrain L."/>
            <person name="Munson G."/>
            <person name="Naylor J."/>
            <person name="Newes C."/>
            <person name="Nguyen C."/>
            <person name="Nguyen N."/>
            <person name="Nguyen T."/>
            <person name="Nicol R."/>
            <person name="Nielsen C."/>
            <person name="Nizzari M."/>
            <person name="Norbu C."/>
            <person name="Norbu N."/>
            <person name="O'donnell P."/>
            <person name="Okoawo O."/>
            <person name="O'leary S."/>
            <person name="Omotosho B."/>
            <person name="O'neill K."/>
            <person name="Osman S."/>
            <person name="Parker S."/>
            <person name="Perrin D."/>
            <person name="Phunkhang P."/>
            <person name="Piqani B."/>
            <person name="Purcell S."/>
            <person name="Rachupka T."/>
            <person name="Ramasamy U."/>
            <person name="Rameau R."/>
            <person name="Ray V."/>
            <person name="Raymond C."/>
            <person name="Retta R."/>
            <person name="Richardson S."/>
            <person name="Rise C."/>
            <person name="Rodriguez J."/>
            <person name="Rogers J."/>
            <person name="Rogov P."/>
            <person name="Rutman M."/>
            <person name="Schupbach R."/>
            <person name="Seaman C."/>
            <person name="Settipalli S."/>
            <person name="Sharpe T."/>
            <person name="Sheridan J."/>
            <person name="Sherpa N."/>
            <person name="Shi J."/>
            <person name="Smirnov S."/>
            <person name="Smith C."/>
            <person name="Sougnez C."/>
            <person name="Spencer B."/>
            <person name="Stalker J."/>
            <person name="Stange-thomann N."/>
            <person name="Stavropoulos S."/>
            <person name="Stetson K."/>
            <person name="Stone C."/>
            <person name="Stone S."/>
            <person name="Stubbs M."/>
            <person name="Talamas J."/>
            <person name="Tchuinga P."/>
            <person name="Tenzing P."/>
            <person name="Tesfaye S."/>
            <person name="Theodore J."/>
            <person name="Thoulutsang Y."/>
            <person name="Topham K."/>
            <person name="Towey S."/>
            <person name="Tsamla T."/>
            <person name="Tsomo N."/>
            <person name="Vallee D."/>
            <person name="Vassiliev H."/>
            <person name="Venkataraman V."/>
            <person name="Vinson J."/>
            <person name="Vo A."/>
            <person name="Wade C."/>
            <person name="Wang S."/>
            <person name="Wangchuk T."/>
            <person name="Wangdi T."/>
            <person name="Whittaker C."/>
            <person name="Wilkinson J."/>
            <person name="Wu Y."/>
            <person name="Wyman D."/>
            <person name="Yadav S."/>
            <person name="Yang S."/>
            <person name="Yang X."/>
            <person name="Yeager S."/>
            <person name="Yee E."/>
            <person name="Young G."/>
            <person name="Zainoun J."/>
            <person name="Zembeck L."/>
            <person name="Zimmer A."/>
            <person name="Zody M."/>
            <person name="Lander E."/>
        </authorList>
    </citation>
    <scope>NUCLEOTIDE SEQUENCE [LARGE SCALE GENOMIC DNA]</scope>
</reference>
<feature type="compositionally biased region" description="Polar residues" evidence="9">
    <location>
        <begin position="22"/>
        <end position="32"/>
    </location>
</feature>